<reference evidence="10 11" key="1">
    <citation type="submission" date="2017-03" db="EMBL/GenBank/DDBJ databases">
        <title>Genome sequence of Clostridium chromiireducens DSM 23318.</title>
        <authorList>
            <person name="Poehlein A."/>
            <person name="Daniel R."/>
        </authorList>
    </citation>
    <scope>NUCLEOTIDE SEQUENCE [LARGE SCALE GENOMIC DNA]</scope>
    <source>
        <strain evidence="10 11">DSM 23318</strain>
    </source>
</reference>
<organism evidence="10 11">
    <name type="scientific">Clostridium chromiireducens</name>
    <dbReference type="NCBI Taxonomy" id="225345"/>
    <lineage>
        <taxon>Bacteria</taxon>
        <taxon>Bacillati</taxon>
        <taxon>Bacillota</taxon>
        <taxon>Clostridia</taxon>
        <taxon>Eubacteriales</taxon>
        <taxon>Clostridiaceae</taxon>
        <taxon>Clostridium</taxon>
    </lineage>
</organism>
<dbReference type="GO" id="GO:0009086">
    <property type="term" value="P:methionine biosynthetic process"/>
    <property type="evidence" value="ECO:0007669"/>
    <property type="project" value="UniProtKB-KW"/>
</dbReference>
<evidence type="ECO:0000256" key="6">
    <source>
        <dbReference type="ARBA" id="ARBA00023167"/>
    </source>
</evidence>
<dbReference type="InterPro" id="IPR000277">
    <property type="entry name" value="Cys/Met-Metab_PyrdxlP-dep_enz"/>
</dbReference>
<dbReference type="InterPro" id="IPR015424">
    <property type="entry name" value="PyrdxlP-dep_Trfase"/>
</dbReference>
<keyword evidence="5 8" id="KW-0663">Pyridoxal phosphate</keyword>
<evidence type="ECO:0000256" key="8">
    <source>
        <dbReference type="PIRSR" id="PIRSR001434-2"/>
    </source>
</evidence>
<feature type="modified residue" description="N6-(pyridoxal phosphate)lysine" evidence="8">
    <location>
        <position position="218"/>
    </location>
</feature>
<comment type="caution">
    <text evidence="10">The sequence shown here is derived from an EMBL/GenBank/DDBJ whole genome shotgun (WGS) entry which is preliminary data.</text>
</comment>
<dbReference type="InterPro" id="IPR015422">
    <property type="entry name" value="PyrdxlP-dep_Trfase_small"/>
</dbReference>
<comment type="cofactor">
    <cofactor evidence="1 9">
        <name>pyridoxal 5'-phosphate</name>
        <dbReference type="ChEBI" id="CHEBI:597326"/>
    </cofactor>
</comment>
<dbReference type="GO" id="GO:0030170">
    <property type="term" value="F:pyridoxal phosphate binding"/>
    <property type="evidence" value="ECO:0007669"/>
    <property type="project" value="InterPro"/>
</dbReference>
<comment type="similarity">
    <text evidence="2 9">Belongs to the trans-sulfuration enzymes family.</text>
</comment>
<dbReference type="Gene3D" id="3.90.1150.10">
    <property type="entry name" value="Aspartate Aminotransferase, domain 1"/>
    <property type="match status" value="1"/>
</dbReference>
<keyword evidence="6" id="KW-0486">Methionine biosynthesis</keyword>
<dbReference type="STRING" id="225345.CLCHR_01120"/>
<dbReference type="InterPro" id="IPR015421">
    <property type="entry name" value="PyrdxlP-dep_Trfase_major"/>
</dbReference>
<dbReference type="GO" id="GO:0005737">
    <property type="term" value="C:cytoplasm"/>
    <property type="evidence" value="ECO:0007669"/>
    <property type="project" value="TreeGrafter"/>
</dbReference>
<dbReference type="PROSITE" id="PS00868">
    <property type="entry name" value="CYS_MET_METAB_PP"/>
    <property type="match status" value="1"/>
</dbReference>
<keyword evidence="7 10" id="KW-0456">Lyase</keyword>
<evidence type="ECO:0000256" key="1">
    <source>
        <dbReference type="ARBA" id="ARBA00001933"/>
    </source>
</evidence>
<dbReference type="AlphaFoldDB" id="A0A1V4J271"/>
<keyword evidence="11" id="KW-1185">Reference proteome</keyword>
<dbReference type="FunFam" id="3.40.640.10:FF:000009">
    <property type="entry name" value="Cystathionine gamma-synthase homolog"/>
    <property type="match status" value="1"/>
</dbReference>
<accession>A0A1V4J271</accession>
<dbReference type="PANTHER" id="PTHR11808">
    <property type="entry name" value="TRANS-SULFURATION ENZYME FAMILY MEMBER"/>
    <property type="match status" value="1"/>
</dbReference>
<evidence type="ECO:0000256" key="9">
    <source>
        <dbReference type="RuleBase" id="RU362118"/>
    </source>
</evidence>
<evidence type="ECO:0000256" key="2">
    <source>
        <dbReference type="ARBA" id="ARBA00009077"/>
    </source>
</evidence>
<dbReference type="GO" id="GO:0047804">
    <property type="term" value="F:cysteine-S-conjugate beta-lyase activity"/>
    <property type="evidence" value="ECO:0007669"/>
    <property type="project" value="UniProtKB-EC"/>
</dbReference>
<dbReference type="Proteomes" id="UP000191056">
    <property type="component" value="Unassembled WGS sequence"/>
</dbReference>
<dbReference type="PIRSF" id="PIRSF001434">
    <property type="entry name" value="CGS"/>
    <property type="match status" value="1"/>
</dbReference>
<evidence type="ECO:0000313" key="10">
    <source>
        <dbReference type="EMBL" id="OPJ66239.1"/>
    </source>
</evidence>
<dbReference type="FunFam" id="3.90.1150.10:FF:000033">
    <property type="entry name" value="Cystathionine gamma-synthase"/>
    <property type="match status" value="1"/>
</dbReference>
<sequence length="401" mass="44270">MLLENRLYSFKVRNNKNKNGALNMNFGTKLIHASGDIDSTTGSVSTPIYQTSTFHQFDIENFGKYDYARSGNPTRDVVEKLIAELEGGECGFAFASGMAAICSVLSIFSSGDHVIICGDVYGGTYRATTKLFSRFNIEFTFVDASNIEEIEKAFKENTKGLYLETPSNPLLKVTDLRAASKLAKENGAITIVDNTFMSPYLQRPIELGIDIVVHSATKFLGGHSDVIAGLVVTKTKELGDRVYQIQNTFGAVLGPQDSWLLVRGIKTLKVRLDALQKSAQKLAEWLESREEVEKVYYLGLPSMEGRELHLEQADGAGAVLSFKFKTFDRTKVFLNNVKNVAVAVSLGSVETIVSYPAKMSHASIPKEEREELGITDTLIRVSVGLEDIDDLIESFKEAMEK</sequence>
<proteinExistence type="inferred from homology"/>
<evidence type="ECO:0000256" key="4">
    <source>
        <dbReference type="ARBA" id="ARBA00022605"/>
    </source>
</evidence>
<dbReference type="EC" id="4.4.1.13" evidence="3"/>
<keyword evidence="4" id="KW-0028">Amino-acid biosynthesis</keyword>
<protein>
    <recommendedName>
        <fullName evidence="3">cysteine-S-conjugate beta-lyase</fullName>
        <ecNumber evidence="3">4.4.1.13</ecNumber>
    </recommendedName>
</protein>
<dbReference type="GO" id="GO:0019346">
    <property type="term" value="P:transsulfuration"/>
    <property type="evidence" value="ECO:0007669"/>
    <property type="project" value="InterPro"/>
</dbReference>
<dbReference type="InterPro" id="IPR054542">
    <property type="entry name" value="Cys_met_metab_PP"/>
</dbReference>
<name>A0A1V4J271_9CLOT</name>
<dbReference type="PANTHER" id="PTHR11808:SF50">
    <property type="entry name" value="CYSTATHIONINE BETA-LYASE"/>
    <property type="match status" value="1"/>
</dbReference>
<evidence type="ECO:0000256" key="5">
    <source>
        <dbReference type="ARBA" id="ARBA00022898"/>
    </source>
</evidence>
<dbReference type="Gene3D" id="3.40.640.10">
    <property type="entry name" value="Type I PLP-dependent aspartate aminotransferase-like (Major domain)"/>
    <property type="match status" value="1"/>
</dbReference>
<dbReference type="Pfam" id="PF01053">
    <property type="entry name" value="Cys_Met_Meta_PP"/>
    <property type="match status" value="1"/>
</dbReference>
<dbReference type="EMBL" id="MZGT01000001">
    <property type="protein sequence ID" value="OPJ66239.1"/>
    <property type="molecule type" value="Genomic_DNA"/>
</dbReference>
<gene>
    <name evidence="10" type="primary">metC_1</name>
    <name evidence="10" type="ORF">CLCHR_01120</name>
</gene>
<dbReference type="CDD" id="cd00614">
    <property type="entry name" value="CGS_like"/>
    <property type="match status" value="1"/>
</dbReference>
<evidence type="ECO:0000256" key="7">
    <source>
        <dbReference type="ARBA" id="ARBA00023239"/>
    </source>
</evidence>
<evidence type="ECO:0000256" key="3">
    <source>
        <dbReference type="ARBA" id="ARBA00012224"/>
    </source>
</evidence>
<dbReference type="SUPFAM" id="SSF53383">
    <property type="entry name" value="PLP-dependent transferases"/>
    <property type="match status" value="1"/>
</dbReference>
<evidence type="ECO:0000313" key="11">
    <source>
        <dbReference type="Proteomes" id="UP000191056"/>
    </source>
</evidence>